<dbReference type="InterPro" id="IPR025736">
    <property type="entry name" value="PucR_C-HTH_dom"/>
</dbReference>
<dbReference type="InterPro" id="IPR051448">
    <property type="entry name" value="CdaR-like_regulators"/>
</dbReference>
<feature type="domain" description="PucR C-terminal helix-turn-helix" evidence="1">
    <location>
        <begin position="240"/>
        <end position="294"/>
    </location>
</feature>
<proteinExistence type="predicted"/>
<dbReference type="SUPFAM" id="SSF46689">
    <property type="entry name" value="Homeodomain-like"/>
    <property type="match status" value="1"/>
</dbReference>
<evidence type="ECO:0000313" key="3">
    <source>
        <dbReference type="EMBL" id="TDK65171.1"/>
    </source>
</evidence>
<dbReference type="Proteomes" id="UP000295132">
    <property type="component" value="Unassembled WGS sequence"/>
</dbReference>
<dbReference type="InterPro" id="IPR042070">
    <property type="entry name" value="PucR_C-HTH_sf"/>
</dbReference>
<dbReference type="Pfam" id="PF13556">
    <property type="entry name" value="HTH_30"/>
    <property type="match status" value="1"/>
</dbReference>
<accession>A0A4R5VZT8</accession>
<evidence type="ECO:0000313" key="2">
    <source>
        <dbReference type="EMBL" id="MDQ6596345.1"/>
    </source>
</evidence>
<reference evidence="2" key="2">
    <citation type="submission" date="2023-08" db="EMBL/GenBank/DDBJ databases">
        <title>Nitrogen cycling bacteria in agricultural field soils.</title>
        <authorList>
            <person name="Jang J."/>
        </authorList>
    </citation>
    <scope>NUCLEOTIDE SEQUENCE</scope>
    <source>
        <strain evidence="2">PS3-36</strain>
    </source>
</reference>
<evidence type="ECO:0000313" key="5">
    <source>
        <dbReference type="Proteomes" id="UP001178888"/>
    </source>
</evidence>
<gene>
    <name evidence="3" type="ORF">E2K98_02735</name>
    <name evidence="2" type="ORF">RCG21_08125</name>
</gene>
<protein>
    <submittedName>
        <fullName evidence="2">Helix-turn-helix domain-containing protein</fullName>
    </submittedName>
</protein>
<dbReference type="Proteomes" id="UP001178888">
    <property type="component" value="Unassembled WGS sequence"/>
</dbReference>
<reference evidence="3 4" key="1">
    <citation type="submission" date="2019-03" db="EMBL/GenBank/DDBJ databases">
        <title>Bacillus niacini sp. nov. a Nicotinate-Metabolizing Mesophile Isolated from Soil.</title>
        <authorList>
            <person name="Zhang G."/>
        </authorList>
    </citation>
    <scope>NUCLEOTIDE SEQUENCE [LARGE SCALE GENOMIC DNA]</scope>
    <source>
        <strain evidence="3 4">WN066</strain>
    </source>
</reference>
<evidence type="ECO:0000313" key="4">
    <source>
        <dbReference type="Proteomes" id="UP000295132"/>
    </source>
</evidence>
<evidence type="ECO:0000259" key="1">
    <source>
        <dbReference type="Pfam" id="PF13556"/>
    </source>
</evidence>
<dbReference type="AlphaFoldDB" id="A0A4R5VZT8"/>
<dbReference type="EMBL" id="JAVGVR010000001">
    <property type="protein sequence ID" value="MDQ6596345.1"/>
    <property type="molecule type" value="Genomic_DNA"/>
</dbReference>
<name>A0A4R5VZT8_9BACI</name>
<dbReference type="Gene3D" id="1.10.10.2840">
    <property type="entry name" value="PucR C-terminal helix-turn-helix domain"/>
    <property type="match status" value="1"/>
</dbReference>
<dbReference type="InterPro" id="IPR009057">
    <property type="entry name" value="Homeodomain-like_sf"/>
</dbReference>
<comment type="caution">
    <text evidence="3">The sequence shown here is derived from an EMBL/GenBank/DDBJ whole genome shotgun (WGS) entry which is preliminary data.</text>
</comment>
<sequence>MLNKLLALYDGAVLFPKKPDRPSESFHVFYNQHENEWIGIPKGCITDQEFMLLKTLYEWIEFPIIPSSDLSKRWYEFLFTNGQPPSCDHDIQIRFIHFYFKGNDLDQTEIESALKGFFSEDVIIIWENGNSGILVEEKNQMSLPEKDLFTMSETLESDFYAKSFFYIGKFTPFTKGLSSQFLREKEYFTFGQNHLTESSFFTFQRVFPAFLTVQLPDTLREMIHQELSGVFNEDPDMYFTIKTFLENNLNASLTAKKLYIHRNTLQYRIDKFIEKTGIQLKDFFGAFTVFLACLLFEHRSK</sequence>
<keyword evidence="5" id="KW-1185">Reference proteome</keyword>
<dbReference type="PANTHER" id="PTHR33744:SF15">
    <property type="entry name" value="CARBOHYDRATE DIACID REGULATOR"/>
    <property type="match status" value="1"/>
</dbReference>
<dbReference type="PANTHER" id="PTHR33744">
    <property type="entry name" value="CARBOHYDRATE DIACID REGULATOR"/>
    <property type="match status" value="1"/>
</dbReference>
<dbReference type="EMBL" id="SMYO01000001">
    <property type="protein sequence ID" value="TDK65171.1"/>
    <property type="molecule type" value="Genomic_DNA"/>
</dbReference>
<organism evidence="3 4">
    <name type="scientific">Bacillus salipaludis</name>
    <dbReference type="NCBI Taxonomy" id="2547811"/>
    <lineage>
        <taxon>Bacteria</taxon>
        <taxon>Bacillati</taxon>
        <taxon>Bacillota</taxon>
        <taxon>Bacilli</taxon>
        <taxon>Bacillales</taxon>
        <taxon>Bacillaceae</taxon>
        <taxon>Bacillus</taxon>
    </lineage>
</organism>
<dbReference type="RefSeq" id="WP_133332749.1">
    <property type="nucleotide sequence ID" value="NZ_JAVGVR010000001.1"/>
</dbReference>